<comment type="caution">
    <text evidence="1">The sequence shown here is derived from an EMBL/GenBank/DDBJ whole genome shotgun (WGS) entry which is preliminary data.</text>
</comment>
<dbReference type="GeneID" id="80820229"/>
<proteinExistence type="predicted"/>
<sequence length="80" mass="8752">MSDVTLKIVLDDAHRDKSDEVCRALEAAGLRIEDSIPAIGVIFGTADSENLARVKQTRGVLEAEPEAQYQLPPFDSDQPQ</sequence>
<dbReference type="Proteomes" id="UP000182932">
    <property type="component" value="Unassembled WGS sequence"/>
</dbReference>
<evidence type="ECO:0000313" key="2">
    <source>
        <dbReference type="Proteomes" id="UP000182932"/>
    </source>
</evidence>
<organism evidence="1 2">
    <name type="scientific">Marinovum algicola</name>
    <dbReference type="NCBI Taxonomy" id="42444"/>
    <lineage>
        <taxon>Bacteria</taxon>
        <taxon>Pseudomonadati</taxon>
        <taxon>Pseudomonadota</taxon>
        <taxon>Alphaproteobacteria</taxon>
        <taxon>Rhodobacterales</taxon>
        <taxon>Roseobacteraceae</taxon>
        <taxon>Marinovum</taxon>
    </lineage>
</organism>
<evidence type="ECO:0008006" key="3">
    <source>
        <dbReference type="Google" id="ProtNLM"/>
    </source>
</evidence>
<evidence type="ECO:0000313" key="1">
    <source>
        <dbReference type="EMBL" id="SEK02390.1"/>
    </source>
</evidence>
<keyword evidence="2" id="KW-1185">Reference proteome</keyword>
<reference evidence="1 2" key="1">
    <citation type="submission" date="2016-10" db="EMBL/GenBank/DDBJ databases">
        <authorList>
            <person name="Varghese N."/>
            <person name="Submissions S."/>
        </authorList>
    </citation>
    <scope>NUCLEOTIDE SEQUENCE [LARGE SCALE GENOMIC DNA]</scope>
    <source>
        <strain evidence="1 2">FF3</strain>
    </source>
</reference>
<dbReference type="AlphaFoldDB" id="A0A975ZQ74"/>
<protein>
    <recommendedName>
        <fullName evidence="3">Ketohydroxyglutarate aldolase</fullName>
    </recommendedName>
</protein>
<gene>
    <name evidence="1" type="ORF">SAMN04487940_11921</name>
</gene>
<dbReference type="RefSeq" id="WP_074838514.1">
    <property type="nucleotide sequence ID" value="NZ_CATLQZ010000022.1"/>
</dbReference>
<name>A0A975ZQ74_9RHOB</name>
<accession>A0A975ZQ74</accession>
<dbReference type="EMBL" id="FNYY01000019">
    <property type="protein sequence ID" value="SEK02390.1"/>
    <property type="molecule type" value="Genomic_DNA"/>
</dbReference>